<name>A0A6H1ZG67_9ZZZZ</name>
<evidence type="ECO:0000313" key="4">
    <source>
        <dbReference type="EMBL" id="QJH95116.1"/>
    </source>
</evidence>
<evidence type="ECO:0000313" key="3">
    <source>
        <dbReference type="EMBL" id="QJA84754.1"/>
    </source>
</evidence>
<dbReference type="AlphaFoldDB" id="A0A6H1ZG67"/>
<gene>
    <name evidence="3" type="ORF">MM415A00170_0018</name>
    <name evidence="2" type="ORF">MM415B00642_0017</name>
    <name evidence="1" type="ORF">TM448A00430_0016</name>
    <name evidence="4" type="ORF">TM448B00346_0014</name>
</gene>
<evidence type="ECO:0000313" key="2">
    <source>
        <dbReference type="EMBL" id="QJA63248.1"/>
    </source>
</evidence>
<organism evidence="1">
    <name type="scientific">viral metagenome</name>
    <dbReference type="NCBI Taxonomy" id="1070528"/>
    <lineage>
        <taxon>unclassified sequences</taxon>
        <taxon>metagenomes</taxon>
        <taxon>organismal metagenomes</taxon>
    </lineage>
</organism>
<evidence type="ECO:0000313" key="1">
    <source>
        <dbReference type="EMBL" id="QJA46459.1"/>
    </source>
</evidence>
<proteinExistence type="predicted"/>
<dbReference type="EMBL" id="MT144613">
    <property type="protein sequence ID" value="QJH95116.1"/>
    <property type="molecule type" value="Genomic_DNA"/>
</dbReference>
<reference evidence="1" key="1">
    <citation type="submission" date="2020-03" db="EMBL/GenBank/DDBJ databases">
        <title>The deep terrestrial virosphere.</title>
        <authorList>
            <person name="Holmfeldt K."/>
            <person name="Nilsson E."/>
            <person name="Simone D."/>
            <person name="Lopez-Fernandez M."/>
            <person name="Wu X."/>
            <person name="de Brujin I."/>
            <person name="Lundin D."/>
            <person name="Andersson A."/>
            <person name="Bertilsson S."/>
            <person name="Dopson M."/>
        </authorList>
    </citation>
    <scope>NUCLEOTIDE SEQUENCE</scope>
    <source>
        <strain evidence="3">MM415A00170</strain>
        <strain evidence="2">MM415B00642</strain>
        <strain evidence="1">TM448A00430</strain>
        <strain evidence="4">TM448B00346</strain>
    </source>
</reference>
<protein>
    <submittedName>
        <fullName evidence="1">Putative peptidase</fullName>
    </submittedName>
</protein>
<sequence length="765" mass="83661">MPKRTHDHEIVIGSSTYRLNLLRDKDGVAMYNVVEDIPQYQNPLLFTQANWRGGHGQHTFTDPSMYFEGQSIDTTQEGKVFLGPKITEVYLNALQKQNYTSGDDGAGLFGGATWMGQTFTPASTHTLAAVKLYLTRTPGLWPGLIKVSIRATTAGLPTGDDLATGVTDGNLVSTTKEWITIPMHGGLSLTSGTVYAIVVRADAGASTTSISWRLDGTSPTYTGGQYVSSTNSGTSWTAVSSRDFLFEEWAVGASELDSAPVDLFYASTANVFLAACAQKIYYYNGVGMVAATTNVAGVTHMIEYNGIIYAALGASNKYYYSSDGDTWTLTDLTDGYANKFLVAPNPAGTADVLWKYKTPNELSYTTDGRTVAAGGAQWSSPAYIGDTSTGITNIMLANDNLLVGKKDGLFHYASDAGIHPLMPDLVKNKSSANFEHFTNFQSSLYFSLAKQMGEMSAYNTSQAMGPLVDVDDINKVGDIAGEASDRDWLYVAVQEGAVVHIYKGRQYRDTSGALRWSWCPWVYLGTNGGNVIRTVSHSETDRRLWFAYSTHVGYIVLSDNPLADDRAIFAPSGFLRGSYIYGTNPYWDKLFQTVVTETINCSATETVSTKYRKDTDTSATALTSAIVTNGVVLTSLSSVLSSKRIQFELHLVTGDFTTTPEVLFFQARGIEKPESIRIHEAVYDISNMLQRRAETFRSNLRTARTTTSLIKFADLRYGDDTAGTAGTDYVWVVMQPSYPQEVEVLQEKGSAPRLGLKVRWQEVTV</sequence>
<dbReference type="EMBL" id="MT142534">
    <property type="protein sequence ID" value="QJA84754.1"/>
    <property type="molecule type" value="Genomic_DNA"/>
</dbReference>
<dbReference type="EMBL" id="MT144011">
    <property type="protein sequence ID" value="QJA46459.1"/>
    <property type="molecule type" value="Genomic_DNA"/>
</dbReference>
<accession>A0A6H1ZG67</accession>
<dbReference type="EMBL" id="MT141493">
    <property type="protein sequence ID" value="QJA63248.1"/>
    <property type="molecule type" value="Genomic_DNA"/>
</dbReference>